<dbReference type="InterPro" id="IPR042099">
    <property type="entry name" value="ANL_N_sf"/>
</dbReference>
<keyword evidence="7" id="KW-1185">Reference proteome</keyword>
<dbReference type="CDD" id="cd05945">
    <property type="entry name" value="DltA"/>
    <property type="match status" value="1"/>
</dbReference>
<dbReference type="Proteomes" id="UP000235347">
    <property type="component" value="Unassembled WGS sequence"/>
</dbReference>
<organism evidence="6 7">
    <name type="scientific">Trinickia soli</name>
    <dbReference type="NCBI Taxonomy" id="380675"/>
    <lineage>
        <taxon>Bacteria</taxon>
        <taxon>Pseudomonadati</taxon>
        <taxon>Pseudomonadota</taxon>
        <taxon>Betaproteobacteria</taxon>
        <taxon>Burkholderiales</taxon>
        <taxon>Burkholderiaceae</taxon>
        <taxon>Trinickia</taxon>
    </lineage>
</organism>
<feature type="domain" description="AMP-binding enzyme C-terminal" evidence="5">
    <location>
        <begin position="394"/>
        <end position="475"/>
    </location>
</feature>
<evidence type="ECO:0000313" key="7">
    <source>
        <dbReference type="Proteomes" id="UP000235347"/>
    </source>
</evidence>
<proteinExistence type="predicted"/>
<dbReference type="InterPro" id="IPR025110">
    <property type="entry name" value="AMP-bd_C"/>
</dbReference>
<dbReference type="InterPro" id="IPR045851">
    <property type="entry name" value="AMP-bd_C_sf"/>
</dbReference>
<dbReference type="GO" id="GO:0005737">
    <property type="term" value="C:cytoplasm"/>
    <property type="evidence" value="ECO:0007669"/>
    <property type="project" value="TreeGrafter"/>
</dbReference>
<dbReference type="Pfam" id="PF00501">
    <property type="entry name" value="AMP-binding"/>
    <property type="match status" value="1"/>
</dbReference>
<evidence type="ECO:0000256" key="1">
    <source>
        <dbReference type="ARBA" id="ARBA00022598"/>
    </source>
</evidence>
<dbReference type="GO" id="GO:0043041">
    <property type="term" value="P:amino acid activation for nonribosomal peptide biosynthetic process"/>
    <property type="evidence" value="ECO:0007669"/>
    <property type="project" value="TreeGrafter"/>
</dbReference>
<name>A0A2N7VWF9_9BURK</name>
<accession>A0A2N7VWF9</accession>
<dbReference type="EMBL" id="PNYB01000016">
    <property type="protein sequence ID" value="PMS21473.1"/>
    <property type="molecule type" value="Genomic_DNA"/>
</dbReference>
<dbReference type="Gene3D" id="3.30.300.30">
    <property type="match status" value="1"/>
</dbReference>
<dbReference type="SUPFAM" id="SSF56801">
    <property type="entry name" value="Acetyl-CoA synthetase-like"/>
    <property type="match status" value="1"/>
</dbReference>
<keyword evidence="1 6" id="KW-0436">Ligase</keyword>
<reference evidence="6 7" key="1">
    <citation type="submission" date="2018-01" db="EMBL/GenBank/DDBJ databases">
        <title>Whole genome analyses suggest that Burkholderia sensu lato contains two further novel genera in the rhizoxinica-symbiotica group Mycetohabitans gen. nov., and Trinickia gen. nov.: implications for the evolution of diazotrophy and nodulation in the Burkholderiaceae.</title>
        <authorList>
            <person name="Estrada-de los Santos P."/>
            <person name="Palmer M."/>
            <person name="Chavez-Ramirez B."/>
            <person name="Beukes C."/>
            <person name="Steenkamp E.T."/>
            <person name="Hirsch A.M."/>
            <person name="Manyaka P."/>
            <person name="Maluk M."/>
            <person name="Lafos M."/>
            <person name="Crook M."/>
            <person name="Gross E."/>
            <person name="Simon M.F."/>
            <person name="Bueno dos Reis Junior F."/>
            <person name="Poole P.S."/>
            <person name="Venter S.N."/>
            <person name="James E.K."/>
        </authorList>
    </citation>
    <scope>NUCLEOTIDE SEQUENCE [LARGE SCALE GENOMIC DNA]</scope>
    <source>
        <strain evidence="6 7">GP25-8</strain>
    </source>
</reference>
<evidence type="ECO:0000313" key="6">
    <source>
        <dbReference type="EMBL" id="PMS21473.1"/>
    </source>
</evidence>
<dbReference type="GO" id="GO:0016874">
    <property type="term" value="F:ligase activity"/>
    <property type="evidence" value="ECO:0007669"/>
    <property type="project" value="UniProtKB-KW"/>
</dbReference>
<keyword evidence="3" id="KW-0067">ATP-binding</keyword>
<gene>
    <name evidence="6" type="ORF">C0Z19_18820</name>
</gene>
<dbReference type="InterPro" id="IPR020845">
    <property type="entry name" value="AMP-binding_CS"/>
</dbReference>
<sequence length="499" mass="54705">MRFDLAESRFVDRDHRPDAPAVIGADRTLSWLELEAAAFAWCGAAVAQGIGRDTPVIVRGHKEADFFVAMTGALLLGAPFVPVDTVYPDERMRRIARALNAAVYFDARRAGFERFEWAEDFAQASSPRQTLREKGLAYVLFTSGTTGEPKGVQIGRESVQSLAHWMAADFALGAAPVFLNQAPFSFDLSMYEVFGTLALGGTIVMMSRAACLPGPTFIEALARARVSAWVSTPSFAQQQLLEPRFAQHSLASLNTFLFCGEMLPVSLARRLRERFPDARIINTYGPTEATVAASWIVVDDAVLAAYPERLPIGFARRDGEVFVEGGELCIAGPYVMRGYLNRADLNATRMFSRDGQRAFRTGDLGSIDADGLLFCHGRIDDQVKLNGYRIELAEIDAALAAMPGGVHAAAVPLRRADGSVARIVAFVETGANDEKGAQLSLPDDWRVRLGERLPPYMIPSELIPCRMLPLTVNAKIDRARLADDYRNALMDTLTRSHGR</sequence>
<dbReference type="AlphaFoldDB" id="A0A2N7VWF9"/>
<dbReference type="PANTHER" id="PTHR45527:SF1">
    <property type="entry name" value="FATTY ACID SYNTHASE"/>
    <property type="match status" value="1"/>
</dbReference>
<dbReference type="GO" id="GO:0044550">
    <property type="term" value="P:secondary metabolite biosynthetic process"/>
    <property type="evidence" value="ECO:0007669"/>
    <property type="project" value="TreeGrafter"/>
</dbReference>
<dbReference type="InterPro" id="IPR044507">
    <property type="entry name" value="DltA-like"/>
</dbReference>
<dbReference type="Gene3D" id="3.40.50.12780">
    <property type="entry name" value="N-terminal domain of ligase-like"/>
    <property type="match status" value="1"/>
</dbReference>
<comment type="caution">
    <text evidence="6">The sequence shown here is derived from an EMBL/GenBank/DDBJ whole genome shotgun (WGS) entry which is preliminary data.</text>
</comment>
<dbReference type="PROSITE" id="PS00455">
    <property type="entry name" value="AMP_BINDING"/>
    <property type="match status" value="1"/>
</dbReference>
<protein>
    <submittedName>
        <fullName evidence="6">D-alanine--poly(Phosphoribitol) ligase</fullName>
    </submittedName>
</protein>
<evidence type="ECO:0000259" key="4">
    <source>
        <dbReference type="Pfam" id="PF00501"/>
    </source>
</evidence>
<dbReference type="Pfam" id="PF13193">
    <property type="entry name" value="AMP-binding_C"/>
    <property type="match status" value="1"/>
</dbReference>
<dbReference type="InterPro" id="IPR000873">
    <property type="entry name" value="AMP-dep_synth/lig_dom"/>
</dbReference>
<keyword evidence="2" id="KW-0547">Nucleotide-binding</keyword>
<dbReference type="RefSeq" id="WP_102611340.1">
    <property type="nucleotide sequence ID" value="NZ_CADIKD010000012.1"/>
</dbReference>
<dbReference type="GO" id="GO:0031177">
    <property type="term" value="F:phosphopantetheine binding"/>
    <property type="evidence" value="ECO:0007669"/>
    <property type="project" value="TreeGrafter"/>
</dbReference>
<evidence type="ECO:0000256" key="3">
    <source>
        <dbReference type="ARBA" id="ARBA00022840"/>
    </source>
</evidence>
<evidence type="ECO:0000259" key="5">
    <source>
        <dbReference type="Pfam" id="PF13193"/>
    </source>
</evidence>
<feature type="domain" description="AMP-dependent synthetase/ligase" evidence="4">
    <location>
        <begin position="15"/>
        <end position="340"/>
    </location>
</feature>
<dbReference type="GO" id="GO:0005524">
    <property type="term" value="F:ATP binding"/>
    <property type="evidence" value="ECO:0007669"/>
    <property type="project" value="UniProtKB-KW"/>
</dbReference>
<dbReference type="PANTHER" id="PTHR45527">
    <property type="entry name" value="NONRIBOSOMAL PEPTIDE SYNTHETASE"/>
    <property type="match status" value="1"/>
</dbReference>
<evidence type="ECO:0000256" key="2">
    <source>
        <dbReference type="ARBA" id="ARBA00022741"/>
    </source>
</evidence>